<sequence>MEDTSAWAQHRPRVVAAVASAVRGVDPEESASRALVKMLRLADDGVTFDAPLAYWRRAAVNEAYSLVREVERARPVEDDVLAGLAPAAPDAAALEAERQADIDMLRRALDGLTGADRDLLWSRHVDERSVTAIAEDLEVRPHAVTVRLRRAEERLAAGFAAAHAALTDEAGCRTARAGMHGYLKGRLSARRRRELEQHVDGCAACTRAFIDVREVSWGLKAIAPWLGAGAFKGAAALAGTAGGAAAVGGSRWGRATTTAVVAGGVLVVVAGLASAMVLAPDDDPASPAPTGTTVAAAGGDRTGSGGGAPADSGSDLGSVLPASPTPSAPAPSSVPSDRPSAPAADGPVPAPTAASRGDDTRRATTPASEPTSSSDPTGTTAPTSSPTAPATAGPTTPSSSPTAPAGPSGTPAPPSSPSPTPPPTTPSPTPSPTPSAELTPQTSTVELPVHDLRLGLYRVAASDGVTITGVSAPYADTWVYRVRDRWYVQVWRSGSPHVVTVTFTGPAGSSVWLRPA</sequence>
<feature type="compositionally biased region" description="Low complexity" evidence="5">
    <location>
        <begin position="288"/>
        <end position="299"/>
    </location>
</feature>
<dbReference type="SUPFAM" id="SSF88659">
    <property type="entry name" value="Sigma3 and sigma4 domains of RNA polymerase sigma factors"/>
    <property type="match status" value="1"/>
</dbReference>
<dbReference type="InterPro" id="IPR041916">
    <property type="entry name" value="Anti_sigma_zinc_sf"/>
</dbReference>
<comment type="similarity">
    <text evidence="1">Belongs to the sigma-70 factor family. ECF subfamily.</text>
</comment>
<evidence type="ECO:0000313" key="9">
    <source>
        <dbReference type="Proteomes" id="UP001157091"/>
    </source>
</evidence>
<keyword evidence="9" id="KW-1185">Reference proteome</keyword>
<feature type="compositionally biased region" description="Pro residues" evidence="5">
    <location>
        <begin position="410"/>
        <end position="433"/>
    </location>
</feature>
<dbReference type="RefSeq" id="WP_284293341.1">
    <property type="nucleotide sequence ID" value="NZ_BSUK01000001.1"/>
</dbReference>
<protein>
    <recommendedName>
        <fullName evidence="10">Sigma-70 family RNA polymerase sigma factor</fullName>
    </recommendedName>
</protein>
<evidence type="ECO:0000256" key="4">
    <source>
        <dbReference type="ARBA" id="ARBA00023163"/>
    </source>
</evidence>
<evidence type="ECO:0000256" key="5">
    <source>
        <dbReference type="SAM" id="MobiDB-lite"/>
    </source>
</evidence>
<feature type="compositionally biased region" description="Low complexity" evidence="5">
    <location>
        <begin position="309"/>
        <end position="322"/>
    </location>
</feature>
<dbReference type="EMBL" id="BSUK01000001">
    <property type="protein sequence ID" value="GMA24580.1"/>
    <property type="molecule type" value="Genomic_DNA"/>
</dbReference>
<evidence type="ECO:0000256" key="3">
    <source>
        <dbReference type="ARBA" id="ARBA00023082"/>
    </source>
</evidence>
<feature type="domain" description="RNA polymerase sigma factor 70 region 4 type 2" evidence="6">
    <location>
        <begin position="103"/>
        <end position="155"/>
    </location>
</feature>
<feature type="compositionally biased region" description="Low complexity" evidence="5">
    <location>
        <begin position="364"/>
        <end position="409"/>
    </location>
</feature>
<feature type="region of interest" description="Disordered" evidence="5">
    <location>
        <begin position="282"/>
        <end position="441"/>
    </location>
</feature>
<dbReference type="InterPro" id="IPR036388">
    <property type="entry name" value="WH-like_DNA-bd_sf"/>
</dbReference>
<dbReference type="Pfam" id="PF13490">
    <property type="entry name" value="zf-HC2"/>
    <property type="match status" value="1"/>
</dbReference>
<evidence type="ECO:0000256" key="2">
    <source>
        <dbReference type="ARBA" id="ARBA00023015"/>
    </source>
</evidence>
<reference evidence="9" key="1">
    <citation type="journal article" date="2019" name="Int. J. Syst. Evol. Microbiol.">
        <title>The Global Catalogue of Microorganisms (GCM) 10K type strain sequencing project: providing services to taxonomists for standard genome sequencing and annotation.</title>
        <authorList>
            <consortium name="The Broad Institute Genomics Platform"/>
            <consortium name="The Broad Institute Genome Sequencing Center for Infectious Disease"/>
            <person name="Wu L."/>
            <person name="Ma J."/>
        </authorList>
    </citation>
    <scope>NUCLEOTIDE SEQUENCE [LARGE SCALE GENOMIC DNA]</scope>
    <source>
        <strain evidence="9">NBRC 106348</strain>
    </source>
</reference>
<dbReference type="PANTHER" id="PTHR24216">
    <property type="entry name" value="PAXILLIN-RELATED"/>
    <property type="match status" value="1"/>
</dbReference>
<evidence type="ECO:0008006" key="10">
    <source>
        <dbReference type="Google" id="ProtNLM"/>
    </source>
</evidence>
<dbReference type="PRINTS" id="PR01217">
    <property type="entry name" value="PRICHEXTENSN"/>
</dbReference>
<dbReference type="InterPro" id="IPR013249">
    <property type="entry name" value="RNA_pol_sigma70_r4_t2"/>
</dbReference>
<feature type="domain" description="Putative zinc-finger" evidence="7">
    <location>
        <begin position="172"/>
        <end position="205"/>
    </location>
</feature>
<dbReference type="Pfam" id="PF08281">
    <property type="entry name" value="Sigma70_r4_2"/>
    <property type="match status" value="1"/>
</dbReference>
<keyword evidence="4" id="KW-0804">Transcription</keyword>
<evidence type="ECO:0000259" key="7">
    <source>
        <dbReference type="Pfam" id="PF13490"/>
    </source>
</evidence>
<name>A0ABQ6I1E4_9MICO</name>
<accession>A0ABQ6I1E4</accession>
<evidence type="ECO:0000259" key="6">
    <source>
        <dbReference type="Pfam" id="PF08281"/>
    </source>
</evidence>
<proteinExistence type="inferred from homology"/>
<dbReference type="Gene3D" id="1.10.10.1320">
    <property type="entry name" value="Anti-sigma factor, zinc-finger domain"/>
    <property type="match status" value="1"/>
</dbReference>
<dbReference type="PANTHER" id="PTHR24216:SF65">
    <property type="entry name" value="PAXILLIN-LIKE PROTEIN 1"/>
    <property type="match status" value="1"/>
</dbReference>
<dbReference type="Proteomes" id="UP001157091">
    <property type="component" value="Unassembled WGS sequence"/>
</dbReference>
<organism evidence="8 9">
    <name type="scientific">Luteimicrobium album</name>
    <dbReference type="NCBI Taxonomy" id="1054550"/>
    <lineage>
        <taxon>Bacteria</taxon>
        <taxon>Bacillati</taxon>
        <taxon>Actinomycetota</taxon>
        <taxon>Actinomycetes</taxon>
        <taxon>Micrococcales</taxon>
        <taxon>Luteimicrobium</taxon>
    </lineage>
</organism>
<dbReference type="InterPro" id="IPR013324">
    <property type="entry name" value="RNA_pol_sigma_r3/r4-like"/>
</dbReference>
<keyword evidence="2" id="KW-0805">Transcription regulation</keyword>
<dbReference type="InterPro" id="IPR027383">
    <property type="entry name" value="Znf_put"/>
</dbReference>
<evidence type="ECO:0000313" key="8">
    <source>
        <dbReference type="EMBL" id="GMA24580.1"/>
    </source>
</evidence>
<dbReference type="Gene3D" id="1.10.10.10">
    <property type="entry name" value="Winged helix-like DNA-binding domain superfamily/Winged helix DNA-binding domain"/>
    <property type="match status" value="1"/>
</dbReference>
<keyword evidence="3" id="KW-0731">Sigma factor</keyword>
<feature type="compositionally biased region" description="Low complexity" evidence="5">
    <location>
        <begin position="330"/>
        <end position="344"/>
    </location>
</feature>
<gene>
    <name evidence="8" type="ORF">GCM10025864_23390</name>
</gene>
<evidence type="ECO:0000256" key="1">
    <source>
        <dbReference type="ARBA" id="ARBA00010641"/>
    </source>
</evidence>
<comment type="caution">
    <text evidence="8">The sequence shown here is derived from an EMBL/GenBank/DDBJ whole genome shotgun (WGS) entry which is preliminary data.</text>
</comment>